<accession>A0ABW4QL09</accession>
<feature type="transmembrane region" description="Helical" evidence="1">
    <location>
        <begin position="436"/>
        <end position="457"/>
    </location>
</feature>
<feature type="transmembrane region" description="Helical" evidence="1">
    <location>
        <begin position="130"/>
        <end position="154"/>
    </location>
</feature>
<name>A0ABW4QL09_9BACL</name>
<feature type="transmembrane region" description="Helical" evidence="1">
    <location>
        <begin position="464"/>
        <end position="483"/>
    </location>
</feature>
<evidence type="ECO:0000313" key="3">
    <source>
        <dbReference type="Proteomes" id="UP001597273"/>
    </source>
</evidence>
<evidence type="ECO:0000313" key="2">
    <source>
        <dbReference type="EMBL" id="MFD1864331.1"/>
    </source>
</evidence>
<feature type="transmembrane region" description="Helical" evidence="1">
    <location>
        <begin position="24"/>
        <end position="46"/>
    </location>
</feature>
<reference evidence="3" key="1">
    <citation type="journal article" date="2019" name="Int. J. Syst. Evol. Microbiol.">
        <title>The Global Catalogue of Microorganisms (GCM) 10K type strain sequencing project: providing services to taxonomists for standard genome sequencing and annotation.</title>
        <authorList>
            <consortium name="The Broad Institute Genomics Platform"/>
            <consortium name="The Broad Institute Genome Sequencing Center for Infectious Disease"/>
            <person name="Wu L."/>
            <person name="Ma J."/>
        </authorList>
    </citation>
    <scope>NUCLEOTIDE SEQUENCE [LARGE SCALE GENOMIC DNA]</scope>
    <source>
        <strain evidence="3">CGMCC 1.15475</strain>
    </source>
</reference>
<dbReference type="EMBL" id="JBHUFW010000012">
    <property type="protein sequence ID" value="MFD1864331.1"/>
    <property type="molecule type" value="Genomic_DNA"/>
</dbReference>
<feature type="transmembrane region" description="Helical" evidence="1">
    <location>
        <begin position="83"/>
        <end position="102"/>
    </location>
</feature>
<feature type="transmembrane region" description="Helical" evidence="1">
    <location>
        <begin position="240"/>
        <end position="261"/>
    </location>
</feature>
<keyword evidence="3" id="KW-1185">Reference proteome</keyword>
<dbReference type="Proteomes" id="UP001597273">
    <property type="component" value="Unassembled WGS sequence"/>
</dbReference>
<gene>
    <name evidence="2" type="ORF">ACFSDB_15625</name>
</gene>
<sequence length="535" mass="57698">MGNGQFNGTGSLSRFILRRDRIRLPAWIFGFVFVTLLIAVAFTGLYGSDEERQAMAATMENPAMTAMTGPGFGLADYTMGAMLAHQMLLMTAVVVGLMNVLLTVRHTRADEEDGRVEMIRSLPVGRLSNVAATLQVLFLANILLALLIGFSLYALNIESMDLQGSLLYGAALGATGMFFAALTAVFAQLAQNSRSALGFSIAALLLAYIVRAIGDVSNETISWFSPLGWILRSEVYVNNIWWPVLLTAGAALVLIAAAMYLNSIRDLGAGFLPARPGRLRASALLQGPLGLAFRLQRTGLIAWAVGMYVLGVSYGSVMGDTDSFFADVEIMQDLLVPKEGFSLIEQFVPILMSVMGIFCAIPVLMAILKLKGEEKNGRIEHILGRAVSRSRLLGSYLVVSLAASFIMLTLAGLGFGTTANAMVAEGFDIGMAYRAALAYLPALWAMVGLAVLLLGWAPRFTGAIWFYLAVSFFVIYLGNLFQFEEWIGRLTPFGYVSGMPIEEFDAVQAIGLTAAAVVLAAIGFMGYNRRDIGKL</sequence>
<comment type="caution">
    <text evidence="2">The sequence shown here is derived from an EMBL/GenBank/DDBJ whole genome shotgun (WGS) entry which is preliminary data.</text>
</comment>
<keyword evidence="1" id="KW-0472">Membrane</keyword>
<feature type="transmembrane region" description="Helical" evidence="1">
    <location>
        <begin position="506"/>
        <end position="527"/>
    </location>
</feature>
<feature type="transmembrane region" description="Helical" evidence="1">
    <location>
        <begin position="166"/>
        <end position="189"/>
    </location>
</feature>
<feature type="transmembrane region" description="Helical" evidence="1">
    <location>
        <begin position="347"/>
        <end position="368"/>
    </location>
</feature>
<feature type="transmembrane region" description="Helical" evidence="1">
    <location>
        <begin position="393"/>
        <end position="416"/>
    </location>
</feature>
<keyword evidence="1" id="KW-0812">Transmembrane</keyword>
<feature type="transmembrane region" description="Helical" evidence="1">
    <location>
        <begin position="300"/>
        <end position="317"/>
    </location>
</feature>
<proteinExistence type="predicted"/>
<dbReference type="RefSeq" id="WP_204892890.1">
    <property type="nucleotide sequence ID" value="NZ_JBHUFW010000012.1"/>
</dbReference>
<feature type="transmembrane region" description="Helical" evidence="1">
    <location>
        <begin position="196"/>
        <end position="214"/>
    </location>
</feature>
<evidence type="ECO:0000256" key="1">
    <source>
        <dbReference type="SAM" id="Phobius"/>
    </source>
</evidence>
<organism evidence="2 3">
    <name type="scientific">Planococcus chinensis</name>
    <dbReference type="NCBI Taxonomy" id="272917"/>
    <lineage>
        <taxon>Bacteria</taxon>
        <taxon>Bacillati</taxon>
        <taxon>Bacillota</taxon>
        <taxon>Bacilli</taxon>
        <taxon>Bacillales</taxon>
        <taxon>Caryophanaceae</taxon>
        <taxon>Planococcus</taxon>
    </lineage>
</organism>
<keyword evidence="1" id="KW-1133">Transmembrane helix</keyword>
<protein>
    <submittedName>
        <fullName evidence="2">ABC transporter permease</fullName>
    </submittedName>
</protein>